<name>A0A0F9Z3B5_9BACT</name>
<comment type="caution">
    <text evidence="1">The sequence shown here is derived from an EMBL/GenBank/DDBJ whole genome shotgun (WGS) entry which is preliminary data.</text>
</comment>
<sequence>MKFEQPPVPEHEKLEEIEKSILLLKHNGLPDSNIVEGLENPPSGKNGASKQEIEQAFQNLQNYGFIDKDGLITEEGIDAIE</sequence>
<gene>
    <name evidence="1" type="ORF">UR23_C0049G0008</name>
</gene>
<dbReference type="EMBL" id="LBOK01000049">
    <property type="protein sequence ID" value="KKP33166.1"/>
    <property type="molecule type" value="Genomic_DNA"/>
</dbReference>
<organism evidence="1 2">
    <name type="scientific">Candidatus Roizmanbacteria bacterium GW2011_GWA2_32_13</name>
    <dbReference type="NCBI Taxonomy" id="1618475"/>
    <lineage>
        <taxon>Bacteria</taxon>
        <taxon>Candidatus Roizmaniibacteriota</taxon>
    </lineage>
</organism>
<protein>
    <submittedName>
        <fullName evidence="1">Uncharacterized protein</fullName>
    </submittedName>
</protein>
<proteinExistence type="predicted"/>
<accession>A0A0F9Z3B5</accession>
<evidence type="ECO:0000313" key="1">
    <source>
        <dbReference type="EMBL" id="KKP33166.1"/>
    </source>
</evidence>
<reference evidence="1 2" key="1">
    <citation type="journal article" date="2015" name="Nature">
        <title>rRNA introns, odd ribosomes, and small enigmatic genomes across a large radiation of phyla.</title>
        <authorList>
            <person name="Brown C.T."/>
            <person name="Hug L.A."/>
            <person name="Thomas B.C."/>
            <person name="Sharon I."/>
            <person name="Castelle C.J."/>
            <person name="Singh A."/>
            <person name="Wilkins M.J."/>
            <person name="Williams K.H."/>
            <person name="Banfield J.F."/>
        </authorList>
    </citation>
    <scope>NUCLEOTIDE SEQUENCE [LARGE SCALE GENOMIC DNA]</scope>
</reference>
<evidence type="ECO:0000313" key="2">
    <source>
        <dbReference type="Proteomes" id="UP000034349"/>
    </source>
</evidence>
<dbReference type="Proteomes" id="UP000034349">
    <property type="component" value="Unassembled WGS sequence"/>
</dbReference>
<dbReference type="AlphaFoldDB" id="A0A0F9Z3B5"/>